<dbReference type="Proteomes" id="UP000195570">
    <property type="component" value="Unassembled WGS sequence"/>
</dbReference>
<organism evidence="2 3">
    <name type="scientific">Trypanosoma equiperdum</name>
    <dbReference type="NCBI Taxonomy" id="5694"/>
    <lineage>
        <taxon>Eukaryota</taxon>
        <taxon>Discoba</taxon>
        <taxon>Euglenozoa</taxon>
        <taxon>Kinetoplastea</taxon>
        <taxon>Metakinetoplastina</taxon>
        <taxon>Trypanosomatida</taxon>
        <taxon>Trypanosomatidae</taxon>
        <taxon>Trypanosoma</taxon>
    </lineage>
</organism>
<reference evidence="2" key="1">
    <citation type="submission" date="2016-09" db="EMBL/GenBank/DDBJ databases">
        <authorList>
            <person name="Hebert L."/>
            <person name="Moumen B."/>
        </authorList>
    </citation>
    <scope>NUCLEOTIDE SEQUENCE [LARGE SCALE GENOMIC DNA]</scope>
    <source>
        <strain evidence="2">OVI</strain>
    </source>
</reference>
<evidence type="ECO:0000256" key="1">
    <source>
        <dbReference type="SAM" id="MobiDB-lite"/>
    </source>
</evidence>
<proteinExistence type="predicted"/>
<name>A0A1G4IGQ8_TRYEQ</name>
<dbReference type="GeneID" id="92376890"/>
<feature type="region of interest" description="Disordered" evidence="1">
    <location>
        <begin position="1"/>
        <end position="21"/>
    </location>
</feature>
<dbReference type="VEuPathDB" id="TriTrypDB:TEOVI_000295000"/>
<keyword evidence="3" id="KW-1185">Reference proteome</keyword>
<protein>
    <submittedName>
        <fullName evidence="2">Uncharacterized protein</fullName>
    </submittedName>
</protein>
<feature type="region of interest" description="Disordered" evidence="1">
    <location>
        <begin position="334"/>
        <end position="356"/>
    </location>
</feature>
<feature type="region of interest" description="Disordered" evidence="1">
    <location>
        <begin position="302"/>
        <end position="321"/>
    </location>
</feature>
<dbReference type="EMBL" id="CZPT02001622">
    <property type="protein sequence ID" value="SCU71369.1"/>
    <property type="molecule type" value="Genomic_DNA"/>
</dbReference>
<feature type="region of interest" description="Disordered" evidence="1">
    <location>
        <begin position="177"/>
        <end position="204"/>
    </location>
</feature>
<accession>A0A1G4IGQ8</accession>
<feature type="compositionally biased region" description="Basic and acidic residues" evidence="1">
    <location>
        <begin position="302"/>
        <end position="312"/>
    </location>
</feature>
<comment type="caution">
    <text evidence="2">The sequence shown here is derived from an EMBL/GenBank/DDBJ whole genome shotgun (WGS) entry which is preliminary data.</text>
</comment>
<dbReference type="RefSeq" id="XP_067082043.1">
    <property type="nucleotide sequence ID" value="XM_067225942.1"/>
</dbReference>
<dbReference type="AlphaFoldDB" id="A0A1G4IGQ8"/>
<evidence type="ECO:0000313" key="3">
    <source>
        <dbReference type="Proteomes" id="UP000195570"/>
    </source>
</evidence>
<sequence length="448" mass="53367">MVTTQPNQRRKQGRAHSLGMASEQREYEAIMAQIKNIMLLANEEPPQGEDEASIAKRIDLLQQALGALEQRAKDNQLMVEVMRTNLLNKRQERLVETAQQRQEKLSKKLEEREKFIHLLQEDRKYMLSQKHEVADSRMGLVQENAYNLFTTAHAKAEAERQRREKAVERIYEERARAVKEHRDRTQQREDQNREALLRQKKQEKLQRRQRELEIQEHDKYVAKRQYEADRKQQEAMREQWQPYLRNGASSANALQRCGSGMTAHEAARQNLMDELKEKEKQHQERYEEEQITRRYEIERRAYKHKERQERQRQRYSQQLDERIKRGDEIIAKAQEKKRRAEKAQENRQKQESDAGAAFARDVEEHRKRAEAIQLQRREKFLRQNYLRWNERAALVMQHLQDVFPPDGRCTLSGEKPCGFLPTLAPFLVNKRGNQQQKRANTVGSNKVS</sequence>
<evidence type="ECO:0000313" key="2">
    <source>
        <dbReference type="EMBL" id="SCU71369.1"/>
    </source>
</evidence>
<gene>
    <name evidence="2" type="ORF">TEOVI_000295000</name>
</gene>
<feature type="compositionally biased region" description="Basic and acidic residues" evidence="1">
    <location>
        <begin position="341"/>
        <end position="352"/>
    </location>
</feature>